<dbReference type="AlphaFoldDB" id="A0A9X3WNZ5"/>
<dbReference type="RefSeq" id="WP_272434830.1">
    <property type="nucleotide sequence ID" value="NZ_JAMQKB010000001.1"/>
</dbReference>
<evidence type="ECO:0000313" key="2">
    <source>
        <dbReference type="EMBL" id="MDC3423170.1"/>
    </source>
</evidence>
<evidence type="ECO:0000313" key="3">
    <source>
        <dbReference type="Proteomes" id="UP001145050"/>
    </source>
</evidence>
<accession>A0A9X3WNZ5</accession>
<comment type="caution">
    <text evidence="2">The sequence shown here is derived from an EMBL/GenBank/DDBJ whole genome shotgun (WGS) entry which is preliminary data.</text>
</comment>
<gene>
    <name evidence="2" type="ORF">NC797_01435</name>
</gene>
<dbReference type="InterPro" id="IPR011528">
    <property type="entry name" value="NERD"/>
</dbReference>
<reference evidence="2" key="1">
    <citation type="submission" date="2022-06" db="EMBL/GenBank/DDBJ databases">
        <title>Aquibacillus sp. a new bacterium isolated from soil saline samples.</title>
        <authorList>
            <person name="Galisteo C."/>
            <person name="De La Haba R."/>
            <person name="Sanchez-Porro C."/>
            <person name="Ventosa A."/>
        </authorList>
    </citation>
    <scope>NUCLEOTIDE SEQUENCE</scope>
    <source>
        <strain evidence="2">3ASR75-11</strain>
    </source>
</reference>
<dbReference type="Pfam" id="PF08378">
    <property type="entry name" value="NERD"/>
    <property type="match status" value="1"/>
</dbReference>
<dbReference type="Proteomes" id="UP001145050">
    <property type="component" value="Unassembled WGS sequence"/>
</dbReference>
<dbReference type="EMBL" id="JAMQKB010000001">
    <property type="protein sequence ID" value="MDC3423170.1"/>
    <property type="molecule type" value="Genomic_DNA"/>
</dbReference>
<dbReference type="PROSITE" id="PS50965">
    <property type="entry name" value="NERD"/>
    <property type="match status" value="1"/>
</dbReference>
<evidence type="ECO:0000259" key="1">
    <source>
        <dbReference type="PROSITE" id="PS50965"/>
    </source>
</evidence>
<proteinExistence type="predicted"/>
<protein>
    <submittedName>
        <fullName evidence="2">NERD domain-containing protein</fullName>
    </submittedName>
</protein>
<keyword evidence="3" id="KW-1185">Reference proteome</keyword>
<name>A0A9X3WNZ5_9BACI</name>
<feature type="domain" description="NERD" evidence="1">
    <location>
        <begin position="41"/>
        <end position="157"/>
    </location>
</feature>
<organism evidence="2 3">
    <name type="scientific">Terrihalobacillus insolitus</name>
    <dbReference type="NCBI Taxonomy" id="2950438"/>
    <lineage>
        <taxon>Bacteria</taxon>
        <taxon>Bacillati</taxon>
        <taxon>Bacillota</taxon>
        <taxon>Bacilli</taxon>
        <taxon>Bacillales</taxon>
        <taxon>Bacillaceae</taxon>
        <taxon>Terrihalobacillus</taxon>
    </lineage>
</organism>
<sequence>MMKKGLQKPPKLLKLGAVKRRLPLNYPFRSEIENEYAKIHAGYRGEKALDYYLGYIDKRNLIFHDLRIPDSEGRYFQMDTLIISLRFLIIIEAKNIKGTLFFDQSFNQLIRTLDGKEEHLGDPILQVKRQRLQLASWLKKHKFPSLPIIKMVSISNPSAIIKTEPHHNEVYETVFHTESLPFKVEKIESKHQKEYLSNKDMNRMSRLLLKQHTPLNTSILKQFNIPKHDILTGVHCPKCFKLPMKRMRGYWLCQGCGHKSQHAHIHTLGDYYLLIDNTITNQQFRHFTNLSSISIATKLLVGLNLEYSGNLKTRKYYLSSSFLEFDS</sequence>